<dbReference type="EMBL" id="JBHSMX010000052">
    <property type="protein sequence ID" value="MFC5522612.1"/>
    <property type="molecule type" value="Genomic_DNA"/>
</dbReference>
<protein>
    <submittedName>
        <fullName evidence="2">Uncharacterized protein</fullName>
    </submittedName>
</protein>
<gene>
    <name evidence="2" type="ORF">ACFPP7_17110</name>
</gene>
<dbReference type="Proteomes" id="UP001596084">
    <property type="component" value="Unassembled WGS sequence"/>
</dbReference>
<sequence length="222" mass="24025">MNKPIPSRIHRTHRDNSVASAQTDQGLPQGLPPLSQLPDSMRPFYGEAITEEFVKNFLGNKAVVDAYYHPRAIAGVINASDPASPSDLPTVIPMAAAMRAATQAAAMELIKPHERALVHLATIVYPCGLFFCAHLDDPHALAVGPQFHQVALMRSMLLEQPLKKLKGRHTAMGNTLAAVLGLAYSAEDVDLEQVSRLATAVHLANARITTLWAPPEPAAQRH</sequence>
<proteinExistence type="predicted"/>
<organism evidence="2 3">
    <name type="scientific">Polaromonas jejuensis</name>
    <dbReference type="NCBI Taxonomy" id="457502"/>
    <lineage>
        <taxon>Bacteria</taxon>
        <taxon>Pseudomonadati</taxon>
        <taxon>Pseudomonadota</taxon>
        <taxon>Betaproteobacteria</taxon>
        <taxon>Burkholderiales</taxon>
        <taxon>Comamonadaceae</taxon>
        <taxon>Polaromonas</taxon>
    </lineage>
</organism>
<evidence type="ECO:0000313" key="2">
    <source>
        <dbReference type="EMBL" id="MFC5522612.1"/>
    </source>
</evidence>
<name>A0ABW0QFB7_9BURK</name>
<comment type="caution">
    <text evidence="2">The sequence shown here is derived from an EMBL/GenBank/DDBJ whole genome shotgun (WGS) entry which is preliminary data.</text>
</comment>
<feature type="region of interest" description="Disordered" evidence="1">
    <location>
        <begin position="1"/>
        <end position="35"/>
    </location>
</feature>
<feature type="compositionally biased region" description="Low complexity" evidence="1">
    <location>
        <begin position="22"/>
        <end position="35"/>
    </location>
</feature>
<dbReference type="RefSeq" id="WP_068836113.1">
    <property type="nucleotide sequence ID" value="NZ_JBHSMX010000052.1"/>
</dbReference>
<reference evidence="3" key="1">
    <citation type="journal article" date="2019" name="Int. J. Syst. Evol. Microbiol.">
        <title>The Global Catalogue of Microorganisms (GCM) 10K type strain sequencing project: providing services to taxonomists for standard genome sequencing and annotation.</title>
        <authorList>
            <consortium name="The Broad Institute Genomics Platform"/>
            <consortium name="The Broad Institute Genome Sequencing Center for Infectious Disease"/>
            <person name="Wu L."/>
            <person name="Ma J."/>
        </authorList>
    </citation>
    <scope>NUCLEOTIDE SEQUENCE [LARGE SCALE GENOMIC DNA]</scope>
    <source>
        <strain evidence="3">CGMCC 4.7277</strain>
    </source>
</reference>
<keyword evidence="3" id="KW-1185">Reference proteome</keyword>
<accession>A0ABW0QFB7</accession>
<evidence type="ECO:0000313" key="3">
    <source>
        <dbReference type="Proteomes" id="UP001596084"/>
    </source>
</evidence>
<evidence type="ECO:0000256" key="1">
    <source>
        <dbReference type="SAM" id="MobiDB-lite"/>
    </source>
</evidence>